<keyword evidence="5" id="KW-1185">Reference proteome</keyword>
<dbReference type="InterPro" id="IPR006860">
    <property type="entry name" value="FecR"/>
</dbReference>
<dbReference type="Gene3D" id="2.60.120.1440">
    <property type="match status" value="1"/>
</dbReference>
<evidence type="ECO:0000313" key="4">
    <source>
        <dbReference type="EMBL" id="CAD5107771.1"/>
    </source>
</evidence>
<comment type="caution">
    <text evidence="4">The sequence shown here is derived from an EMBL/GenBank/DDBJ whole genome shotgun (WGS) entry which is preliminary data.</text>
</comment>
<accession>A0A7U7I922</accession>
<dbReference type="RefSeq" id="WP_187671110.1">
    <property type="nucleotide sequence ID" value="NZ_CAJFCI010000040.1"/>
</dbReference>
<dbReference type="PANTHER" id="PTHR30273:SF2">
    <property type="entry name" value="PROTEIN FECR"/>
    <property type="match status" value="1"/>
</dbReference>
<feature type="domain" description="FecR N-terminal" evidence="3">
    <location>
        <begin position="16"/>
        <end position="55"/>
    </location>
</feature>
<evidence type="ECO:0000256" key="1">
    <source>
        <dbReference type="SAM" id="Phobius"/>
    </source>
</evidence>
<reference evidence="4 5" key="1">
    <citation type="submission" date="2020-08" db="EMBL/GenBank/DDBJ databases">
        <authorList>
            <person name="Criscuolo A."/>
        </authorList>
    </citation>
    <scope>NUCLEOTIDE SEQUENCE [LARGE SCALE GENOMIC DNA]</scope>
    <source>
        <strain evidence="4">CIP111764</strain>
    </source>
</reference>
<name>A0A7U7I922_9GAMM</name>
<feature type="transmembrane region" description="Helical" evidence="1">
    <location>
        <begin position="84"/>
        <end position="107"/>
    </location>
</feature>
<dbReference type="Proteomes" id="UP000583387">
    <property type="component" value="Unassembled WGS sequence"/>
</dbReference>
<dbReference type="GO" id="GO:0016989">
    <property type="term" value="F:sigma factor antagonist activity"/>
    <property type="evidence" value="ECO:0007669"/>
    <property type="project" value="TreeGrafter"/>
</dbReference>
<sequence>MPRHSPSSTQEQRLSEQAFEWLIYLQDAPEDPELRSRFEAWLATSPAHREAWEQARIFWHQLDQLAPALAARSRLRPPRRSWRPLAAVACLALAAASYLLMPVGFWADERSATGERRSLTLADGSRVELGSGSALSVEFTATRREVILHGGEAYFEVAAEPGRPFVVSAGPLRSQALGTAFAVRHDDERTTVTVSQHRVRVSTEGASSTLREGQQVSFSKRRLGKVENVDLRSALAWRRDRLVFNEVPLGQVIAELGRYRPGHILITDENLTRQPVTAVFDTNDPDAVLHSIEQALPVRLTCLTEWLVLIRPMGSEPPAPIQATQKISVND</sequence>
<evidence type="ECO:0000259" key="2">
    <source>
        <dbReference type="Pfam" id="PF04773"/>
    </source>
</evidence>
<dbReference type="EMBL" id="CAJFCI010000040">
    <property type="protein sequence ID" value="CAD5107771.1"/>
    <property type="molecule type" value="Genomic_DNA"/>
</dbReference>
<feature type="domain" description="FecR protein" evidence="2">
    <location>
        <begin position="109"/>
        <end position="199"/>
    </location>
</feature>
<protein>
    <submittedName>
        <fullName evidence="4">Protein FecR</fullName>
    </submittedName>
</protein>
<dbReference type="Pfam" id="PF04773">
    <property type="entry name" value="FecR"/>
    <property type="match status" value="1"/>
</dbReference>
<keyword evidence="1" id="KW-0472">Membrane</keyword>
<gene>
    <name evidence="4" type="primary">fecR_4</name>
    <name evidence="4" type="ORF">PSEWESI4_02048</name>
</gene>
<organism evidence="4 5">
    <name type="scientific">Zestomonas carbonaria</name>
    <dbReference type="NCBI Taxonomy" id="2762745"/>
    <lineage>
        <taxon>Bacteria</taxon>
        <taxon>Pseudomonadati</taxon>
        <taxon>Pseudomonadota</taxon>
        <taxon>Gammaproteobacteria</taxon>
        <taxon>Pseudomonadales</taxon>
        <taxon>Pseudomonadaceae</taxon>
        <taxon>Zestomonas</taxon>
    </lineage>
</organism>
<keyword evidence="1" id="KW-1133">Transmembrane helix</keyword>
<evidence type="ECO:0000313" key="5">
    <source>
        <dbReference type="Proteomes" id="UP000583387"/>
    </source>
</evidence>
<dbReference type="Pfam" id="PF16220">
    <property type="entry name" value="DUF4880"/>
    <property type="match status" value="1"/>
</dbReference>
<proteinExistence type="predicted"/>
<keyword evidence="1" id="KW-0812">Transmembrane</keyword>
<dbReference type="PIRSF" id="PIRSF018266">
    <property type="entry name" value="FecR"/>
    <property type="match status" value="1"/>
</dbReference>
<dbReference type="InterPro" id="IPR012373">
    <property type="entry name" value="Ferrdict_sens_TM"/>
</dbReference>
<dbReference type="PANTHER" id="PTHR30273">
    <property type="entry name" value="PERIPLASMIC SIGNAL SENSOR AND SIGMA FACTOR ACTIVATOR FECR-RELATED"/>
    <property type="match status" value="1"/>
</dbReference>
<dbReference type="InterPro" id="IPR032623">
    <property type="entry name" value="FecR_N"/>
</dbReference>
<dbReference type="AlphaFoldDB" id="A0A7U7I922"/>
<dbReference type="Gene3D" id="3.55.50.30">
    <property type="match status" value="1"/>
</dbReference>
<evidence type="ECO:0000259" key="3">
    <source>
        <dbReference type="Pfam" id="PF16220"/>
    </source>
</evidence>